<sequence length="306" mass="33278">MDPEIAAALALLEAVDPYDLAAHRALQRRQYAAAQPLRDPAVDVDHLEPDGAGGPPVRLRTYRNLATTEPAPLVVWLHGGGFALGFCEIDDDLCTWLAAQVGCHIIAPEYRLAPEHPFPAGFDDAYRTLEWAVAHADELGVDTGAVVVAGASAGGALAAAVCQRARDEGGPAIRFQLLMYPVIDDRMDTHSMDHYTDTPIFDRSQAELMWHRYLGDERTTVSPYAAPGRAEDLSGLPPAYVLTVELDPLRDEGLDYALRMIREGVKVEIRHLPDAFHGFDGVSPSASLSQRLHADFAAVLRGAVQR</sequence>
<dbReference type="InterPro" id="IPR050300">
    <property type="entry name" value="GDXG_lipolytic_enzyme"/>
</dbReference>
<dbReference type="Pfam" id="PF07859">
    <property type="entry name" value="Abhydrolase_3"/>
    <property type="match status" value="1"/>
</dbReference>
<accession>A0A401Z5W9</accession>
<feature type="domain" description="Alpha/beta hydrolase fold-3" evidence="2">
    <location>
        <begin position="74"/>
        <end position="279"/>
    </location>
</feature>
<dbReference type="EMBL" id="BIFH01000059">
    <property type="protein sequence ID" value="GCE02216.1"/>
    <property type="molecule type" value="Genomic_DNA"/>
</dbReference>
<dbReference type="SUPFAM" id="SSF53474">
    <property type="entry name" value="alpha/beta-Hydrolases"/>
    <property type="match status" value="1"/>
</dbReference>
<protein>
    <submittedName>
        <fullName evidence="3">Esterase</fullName>
    </submittedName>
</protein>
<keyword evidence="1" id="KW-0378">Hydrolase</keyword>
<evidence type="ECO:0000259" key="2">
    <source>
        <dbReference type="Pfam" id="PF07859"/>
    </source>
</evidence>
<dbReference type="PANTHER" id="PTHR48081">
    <property type="entry name" value="AB HYDROLASE SUPERFAMILY PROTEIN C4A8.06C"/>
    <property type="match status" value="1"/>
</dbReference>
<evidence type="ECO:0000313" key="4">
    <source>
        <dbReference type="Proteomes" id="UP000286931"/>
    </source>
</evidence>
<proteinExistence type="predicted"/>
<dbReference type="InterPro" id="IPR029058">
    <property type="entry name" value="AB_hydrolase_fold"/>
</dbReference>
<dbReference type="AlphaFoldDB" id="A0A401Z5W9"/>
<dbReference type="PANTHER" id="PTHR48081:SF8">
    <property type="entry name" value="ALPHA_BETA HYDROLASE FOLD-3 DOMAIN-CONTAINING PROTEIN-RELATED"/>
    <property type="match status" value="1"/>
</dbReference>
<gene>
    <name evidence="3" type="primary">aes_4</name>
    <name evidence="3" type="ORF">EHYA_09993</name>
</gene>
<dbReference type="RefSeq" id="WP_246127407.1">
    <property type="nucleotide sequence ID" value="NZ_BIFH01000059.1"/>
</dbReference>
<comment type="caution">
    <text evidence="3">The sequence shown here is derived from an EMBL/GenBank/DDBJ whole genome shotgun (WGS) entry which is preliminary data.</text>
</comment>
<evidence type="ECO:0000313" key="3">
    <source>
        <dbReference type="EMBL" id="GCE02216.1"/>
    </source>
</evidence>
<name>A0A401Z5W9_9ACTN</name>
<evidence type="ECO:0000256" key="1">
    <source>
        <dbReference type="ARBA" id="ARBA00022801"/>
    </source>
</evidence>
<reference evidence="3 4" key="1">
    <citation type="submission" date="2018-12" db="EMBL/GenBank/DDBJ databases">
        <title>Draft genome sequence of Embleya hyalina NBRC 13850T.</title>
        <authorList>
            <person name="Komaki H."/>
            <person name="Hosoyama A."/>
            <person name="Kimura A."/>
            <person name="Ichikawa N."/>
            <person name="Tamura T."/>
        </authorList>
    </citation>
    <scope>NUCLEOTIDE SEQUENCE [LARGE SCALE GENOMIC DNA]</scope>
    <source>
        <strain evidence="3 4">NBRC 13850</strain>
    </source>
</reference>
<keyword evidence="4" id="KW-1185">Reference proteome</keyword>
<dbReference type="Proteomes" id="UP000286931">
    <property type="component" value="Unassembled WGS sequence"/>
</dbReference>
<dbReference type="InterPro" id="IPR013094">
    <property type="entry name" value="AB_hydrolase_3"/>
</dbReference>
<dbReference type="GO" id="GO:0016787">
    <property type="term" value="F:hydrolase activity"/>
    <property type="evidence" value="ECO:0007669"/>
    <property type="project" value="UniProtKB-KW"/>
</dbReference>
<organism evidence="3 4">
    <name type="scientific">Embleya hyalina</name>
    <dbReference type="NCBI Taxonomy" id="516124"/>
    <lineage>
        <taxon>Bacteria</taxon>
        <taxon>Bacillati</taxon>
        <taxon>Actinomycetota</taxon>
        <taxon>Actinomycetes</taxon>
        <taxon>Kitasatosporales</taxon>
        <taxon>Streptomycetaceae</taxon>
        <taxon>Embleya</taxon>
    </lineage>
</organism>
<dbReference type="Gene3D" id="3.40.50.1820">
    <property type="entry name" value="alpha/beta hydrolase"/>
    <property type="match status" value="1"/>
</dbReference>